<gene>
    <name evidence="1" type="ORF">K457DRAFT_36299</name>
</gene>
<dbReference type="AlphaFoldDB" id="A0A197JFP2"/>
<dbReference type="PANTHER" id="PTHR38696:SF1">
    <property type="entry name" value="MEDIATOR OF RNA POLYMERASE II TRANSCRIPTION SUBUNIT 13"/>
    <property type="match status" value="1"/>
</dbReference>
<dbReference type="Proteomes" id="UP000078512">
    <property type="component" value="Unassembled WGS sequence"/>
</dbReference>
<dbReference type="EMBL" id="KV442108">
    <property type="protein sequence ID" value="OAQ23818.1"/>
    <property type="molecule type" value="Genomic_DNA"/>
</dbReference>
<accession>A0A197JFP2</accession>
<evidence type="ECO:0000313" key="1">
    <source>
        <dbReference type="EMBL" id="OAQ23818.1"/>
    </source>
</evidence>
<dbReference type="STRING" id="1314771.A0A197JFP2"/>
<dbReference type="OrthoDB" id="57679at2759"/>
<protein>
    <submittedName>
        <fullName evidence="1">Uncharacterized protein</fullName>
    </submittedName>
</protein>
<keyword evidence="2" id="KW-1185">Reference proteome</keyword>
<dbReference type="PANTHER" id="PTHR38696">
    <property type="entry name" value="MEDIATOR OF RNA POLYMERASE II TRANSCRIPTION SUBUNIT 13"/>
    <property type="match status" value="1"/>
</dbReference>
<name>A0A197JFP2_9FUNG</name>
<evidence type="ECO:0000313" key="2">
    <source>
        <dbReference type="Proteomes" id="UP000078512"/>
    </source>
</evidence>
<proteinExistence type="predicted"/>
<sequence>MTTLLLPVPHLNRSLSQSGQVCCISLKDNDLIRLFAMPHNIVPAIKSSVEQSMGYGAVHFSNEHNKTFYELKINGDPWNNNSLPEADRGRLALVSIIRTMAVNGWNILQAIDMSKRGSEAASETMFFQRIDTRLGAVYPNEADMFGMSFQASDSLRVITSAAVAHIPALRQAILAGWKLGLNKEQIVGVAHEFVLKGNPWMPSERDSVAVALLLSHILAYVRSQGFKLYASINTNKEGKPSDFWVFRRVGRCWP</sequence>
<reference evidence="1 2" key="1">
    <citation type="submission" date="2016-05" db="EMBL/GenBank/DDBJ databases">
        <title>Genome sequencing reveals origins of a unique bacterial endosymbiosis in the earliest lineages of terrestrial Fungi.</title>
        <authorList>
            <consortium name="DOE Joint Genome Institute"/>
            <person name="Uehling J."/>
            <person name="Gryganskyi A."/>
            <person name="Hameed K."/>
            <person name="Tschaplinski T."/>
            <person name="Misztal P."/>
            <person name="Wu S."/>
            <person name="Desiro A."/>
            <person name="Vande Pol N."/>
            <person name="Du Z.-Y."/>
            <person name="Zienkiewicz A."/>
            <person name="Zienkiewicz K."/>
            <person name="Morin E."/>
            <person name="Tisserant E."/>
            <person name="Splivallo R."/>
            <person name="Hainaut M."/>
            <person name="Henrissat B."/>
            <person name="Ohm R."/>
            <person name="Kuo A."/>
            <person name="Yan J."/>
            <person name="Lipzen A."/>
            <person name="Nolan M."/>
            <person name="Labutti K."/>
            <person name="Barry K."/>
            <person name="Goldstein A."/>
            <person name="Labbe J."/>
            <person name="Schadt C."/>
            <person name="Tuskan G."/>
            <person name="Grigoriev I."/>
            <person name="Martin F."/>
            <person name="Vilgalys R."/>
            <person name="Bonito G."/>
        </authorList>
    </citation>
    <scope>NUCLEOTIDE SEQUENCE [LARGE SCALE GENOMIC DNA]</scope>
    <source>
        <strain evidence="1 2">AG-77</strain>
    </source>
</reference>
<organism evidence="1 2">
    <name type="scientific">Linnemannia elongata AG-77</name>
    <dbReference type="NCBI Taxonomy" id="1314771"/>
    <lineage>
        <taxon>Eukaryota</taxon>
        <taxon>Fungi</taxon>
        <taxon>Fungi incertae sedis</taxon>
        <taxon>Mucoromycota</taxon>
        <taxon>Mortierellomycotina</taxon>
        <taxon>Mortierellomycetes</taxon>
        <taxon>Mortierellales</taxon>
        <taxon>Mortierellaceae</taxon>
        <taxon>Linnemannia</taxon>
    </lineage>
</organism>